<evidence type="ECO:0000313" key="2">
    <source>
        <dbReference type="EMBL" id="MBS2965950.1"/>
    </source>
</evidence>
<evidence type="ECO:0000313" key="3">
    <source>
        <dbReference type="Proteomes" id="UP000677913"/>
    </source>
</evidence>
<comment type="caution">
    <text evidence="2">The sequence shown here is derived from an EMBL/GenBank/DDBJ whole genome shotgun (WGS) entry which is preliminary data.</text>
</comment>
<dbReference type="EMBL" id="JAGSXH010000110">
    <property type="protein sequence ID" value="MBS2965950.1"/>
    <property type="molecule type" value="Genomic_DNA"/>
</dbReference>
<sequence length="164" mass="17404">MRVRPTTLADLVGCALLAAGPVMLARGRAGRAQLRAELESQHIAFPAREQDLPEPLRHLAGRPVRSGDDARAFSELIKSHLAAATSGRTYAQITEECAKDGRGDEKLAALRQTAFMGETLRAGLMSAYQASNITLLVMGLGVLTTGVGASLLALSHADGRSRDR</sequence>
<accession>A0A8J8BEU6</accession>
<keyword evidence="1" id="KW-0812">Transmembrane</keyword>
<gene>
    <name evidence="2" type="ORF">KGA66_23090</name>
</gene>
<dbReference type="Proteomes" id="UP000677913">
    <property type="component" value="Unassembled WGS sequence"/>
</dbReference>
<evidence type="ECO:0000256" key="1">
    <source>
        <dbReference type="SAM" id="Phobius"/>
    </source>
</evidence>
<organism evidence="2 3">
    <name type="scientific">Actinocrinis puniceicyclus</name>
    <dbReference type="NCBI Taxonomy" id="977794"/>
    <lineage>
        <taxon>Bacteria</taxon>
        <taxon>Bacillati</taxon>
        <taxon>Actinomycetota</taxon>
        <taxon>Actinomycetes</taxon>
        <taxon>Catenulisporales</taxon>
        <taxon>Actinospicaceae</taxon>
        <taxon>Actinocrinis</taxon>
    </lineage>
</organism>
<feature type="transmembrane region" description="Helical" evidence="1">
    <location>
        <begin position="133"/>
        <end position="154"/>
    </location>
</feature>
<keyword evidence="3" id="KW-1185">Reference proteome</keyword>
<name>A0A8J8BEU6_9ACTN</name>
<protein>
    <submittedName>
        <fullName evidence="2">Uncharacterized protein</fullName>
    </submittedName>
</protein>
<keyword evidence="1" id="KW-0472">Membrane</keyword>
<proteinExistence type="predicted"/>
<dbReference type="AlphaFoldDB" id="A0A8J8BEU6"/>
<keyword evidence="1" id="KW-1133">Transmembrane helix</keyword>
<dbReference type="RefSeq" id="WP_211470542.1">
    <property type="nucleotide sequence ID" value="NZ_JAGSXH010000110.1"/>
</dbReference>
<reference evidence="2" key="1">
    <citation type="submission" date="2021-04" db="EMBL/GenBank/DDBJ databases">
        <title>Genome based classification of Actinospica acidithermotolerans sp. nov., an actinobacterium isolated from an Indonesian hot spring.</title>
        <authorList>
            <person name="Kusuma A.B."/>
            <person name="Putra K.E."/>
            <person name="Nafisah S."/>
            <person name="Loh J."/>
            <person name="Nouioui I."/>
            <person name="Goodfellow M."/>
        </authorList>
    </citation>
    <scope>NUCLEOTIDE SEQUENCE</scope>
    <source>
        <strain evidence="2">DSM 45618</strain>
    </source>
</reference>